<reference evidence="3 5" key="2">
    <citation type="submission" date="2018-12" db="EMBL/GenBank/DDBJ databases">
        <authorList>
            <person name="hu s."/>
            <person name="Xu Y."/>
            <person name="Xu B."/>
            <person name="Li F."/>
        </authorList>
    </citation>
    <scope>NUCLEOTIDE SEQUENCE [LARGE SCALE GENOMIC DNA]</scope>
    <source>
        <strain evidence="3 5">KSW2-17</strain>
    </source>
</reference>
<keyword evidence="5" id="KW-1185">Reference proteome</keyword>
<dbReference type="EMBL" id="PYAU01000001">
    <property type="protein sequence ID" value="PSL38378.1"/>
    <property type="molecule type" value="Genomic_DNA"/>
</dbReference>
<keyword evidence="1" id="KW-1133">Transmembrane helix</keyword>
<dbReference type="AlphaFoldDB" id="A0A2P8GWN8"/>
<gene>
    <name evidence="2" type="ORF">CLV49_2000</name>
    <name evidence="3" type="ORF">ELQ93_09210</name>
</gene>
<evidence type="ECO:0008006" key="6">
    <source>
        <dbReference type="Google" id="ProtNLM"/>
    </source>
</evidence>
<keyword evidence="1" id="KW-0812">Transmembrane</keyword>
<feature type="transmembrane region" description="Helical" evidence="1">
    <location>
        <begin position="165"/>
        <end position="185"/>
    </location>
</feature>
<feature type="transmembrane region" description="Helical" evidence="1">
    <location>
        <begin position="64"/>
        <end position="85"/>
    </location>
</feature>
<protein>
    <recommendedName>
        <fullName evidence="6">DUF2238 domain-containing protein</fullName>
    </recommendedName>
</protein>
<name>A0A2P8GWN8_9MICO</name>
<feature type="transmembrane region" description="Helical" evidence="1">
    <location>
        <begin position="12"/>
        <end position="34"/>
    </location>
</feature>
<dbReference type="Pfam" id="PF09997">
    <property type="entry name" value="DUF2238"/>
    <property type="match status" value="1"/>
</dbReference>
<evidence type="ECO:0000313" key="4">
    <source>
        <dbReference type="Proteomes" id="UP000241203"/>
    </source>
</evidence>
<feature type="transmembrane region" description="Helical" evidence="1">
    <location>
        <begin position="125"/>
        <end position="145"/>
    </location>
</feature>
<dbReference type="EMBL" id="RZGY01000001">
    <property type="protein sequence ID" value="RUQ87093.1"/>
    <property type="molecule type" value="Genomic_DNA"/>
</dbReference>
<dbReference type="InterPro" id="IPR014509">
    <property type="entry name" value="YjdF-like"/>
</dbReference>
<dbReference type="Proteomes" id="UP000241203">
    <property type="component" value="Unassembled WGS sequence"/>
</dbReference>
<keyword evidence="1" id="KW-0472">Membrane</keyword>
<comment type="caution">
    <text evidence="2">The sequence shown here is derived from an EMBL/GenBank/DDBJ whole genome shotgun (WGS) entry which is preliminary data.</text>
</comment>
<evidence type="ECO:0000313" key="2">
    <source>
        <dbReference type="EMBL" id="PSL38378.1"/>
    </source>
</evidence>
<feature type="transmembrane region" description="Helical" evidence="1">
    <location>
        <begin position="40"/>
        <end position="57"/>
    </location>
</feature>
<proteinExistence type="predicted"/>
<evidence type="ECO:0000313" key="5">
    <source>
        <dbReference type="Proteomes" id="UP000268291"/>
    </source>
</evidence>
<dbReference type="RefSeq" id="WP_106563406.1">
    <property type="nucleotide sequence ID" value="NZ_PYAU01000001.1"/>
</dbReference>
<reference evidence="2 4" key="1">
    <citation type="submission" date="2018-03" db="EMBL/GenBank/DDBJ databases">
        <title>Genomic Encyclopedia of Archaeal and Bacterial Type Strains, Phase II (KMG-II): from individual species to whole genera.</title>
        <authorList>
            <person name="Goeker M."/>
        </authorList>
    </citation>
    <scope>NUCLEOTIDE SEQUENCE [LARGE SCALE GENOMIC DNA]</scope>
    <source>
        <strain evidence="2 4">DSM 21548</strain>
    </source>
</reference>
<organism evidence="2 4">
    <name type="scientific">Labedella gwakjiensis</name>
    <dbReference type="NCBI Taxonomy" id="390269"/>
    <lineage>
        <taxon>Bacteria</taxon>
        <taxon>Bacillati</taxon>
        <taxon>Actinomycetota</taxon>
        <taxon>Actinomycetes</taxon>
        <taxon>Micrococcales</taxon>
        <taxon>Microbacteriaceae</taxon>
        <taxon>Labedella</taxon>
    </lineage>
</organism>
<dbReference type="Proteomes" id="UP000268291">
    <property type="component" value="Unassembled WGS sequence"/>
</dbReference>
<dbReference type="OrthoDB" id="3790530at2"/>
<evidence type="ECO:0000256" key="1">
    <source>
        <dbReference type="SAM" id="Phobius"/>
    </source>
</evidence>
<evidence type="ECO:0000313" key="3">
    <source>
        <dbReference type="EMBL" id="RUQ87093.1"/>
    </source>
</evidence>
<sequence length="207" mass="22182">MIANFLRRPIGPLEFTADAVRLVGLLSVFVAAVWWEPTDAGVLALALPAILLPRFIGVHPGFDIVYGAIILVAAWSNVFDLYTSIAWWDLAVHFACTGVVAALVSLLLARLGIIAAPRSRDVTVAATLVLTTVIGLAASAVWEMIEWIGKEFVSDDIFVAYDDTIGDMAIGGLGALVAGFALALLPLHRYRSPDAADRRRADRLTLG</sequence>
<accession>A0A2P8GWN8</accession>
<feature type="transmembrane region" description="Helical" evidence="1">
    <location>
        <begin position="91"/>
        <end position="113"/>
    </location>
</feature>